<dbReference type="Gene3D" id="3.40.1350.10">
    <property type="match status" value="1"/>
</dbReference>
<name>A0A2G9Y8S8_9BACT</name>
<dbReference type="PANTHER" id="PTHR34039:SF1">
    <property type="entry name" value="UPF0102 PROTEIN YRAN"/>
    <property type="match status" value="1"/>
</dbReference>
<dbReference type="Proteomes" id="UP000230392">
    <property type="component" value="Unassembled WGS sequence"/>
</dbReference>
<evidence type="ECO:0000313" key="3">
    <source>
        <dbReference type="Proteomes" id="UP000230392"/>
    </source>
</evidence>
<accession>A0A2G9Y8S8</accession>
<dbReference type="InterPro" id="IPR011335">
    <property type="entry name" value="Restrct_endonuc-II-like"/>
</dbReference>
<comment type="similarity">
    <text evidence="1">Belongs to the UPF0102 family.</text>
</comment>
<dbReference type="PANTHER" id="PTHR34039">
    <property type="entry name" value="UPF0102 PROTEIN YRAN"/>
    <property type="match status" value="1"/>
</dbReference>
<evidence type="ECO:0000313" key="2">
    <source>
        <dbReference type="EMBL" id="PIP15636.1"/>
    </source>
</evidence>
<sequence>MTRGPDKRQVGQSGETLAVKFLARRGYRILARNYRTPFGEIDLVARKGSETAFIEVRTRNQSTFGEPAESLTKTKIQHWQRS</sequence>
<dbReference type="Pfam" id="PF02021">
    <property type="entry name" value="UPF0102"/>
    <property type="match status" value="1"/>
</dbReference>
<dbReference type="EMBL" id="PCRF01000262">
    <property type="protein sequence ID" value="PIP15636.1"/>
    <property type="molecule type" value="Genomic_DNA"/>
</dbReference>
<dbReference type="InterPro" id="IPR003509">
    <property type="entry name" value="UPF0102_YraN-like"/>
</dbReference>
<proteinExistence type="inferred from homology"/>
<comment type="caution">
    <text evidence="2">The sequence shown here is derived from an EMBL/GenBank/DDBJ whole genome shotgun (WGS) entry which is preliminary data.</text>
</comment>
<gene>
    <name evidence="2" type="ORF">COX46_05400</name>
</gene>
<dbReference type="InterPro" id="IPR011856">
    <property type="entry name" value="tRNA_endonuc-like_dom_sf"/>
</dbReference>
<evidence type="ECO:0000256" key="1">
    <source>
        <dbReference type="ARBA" id="ARBA00006738"/>
    </source>
</evidence>
<dbReference type="CDD" id="cd20736">
    <property type="entry name" value="PoNe_Nuclease"/>
    <property type="match status" value="1"/>
</dbReference>
<dbReference type="SUPFAM" id="SSF52980">
    <property type="entry name" value="Restriction endonuclease-like"/>
    <property type="match status" value="1"/>
</dbReference>
<dbReference type="GO" id="GO:0003676">
    <property type="term" value="F:nucleic acid binding"/>
    <property type="evidence" value="ECO:0007669"/>
    <property type="project" value="InterPro"/>
</dbReference>
<feature type="non-terminal residue" evidence="2">
    <location>
        <position position="82"/>
    </location>
</feature>
<organism evidence="2 3">
    <name type="scientific">bacterium (Candidatus Ratteibacteria) CG23_combo_of_CG06-09_8_20_14_all_48_7</name>
    <dbReference type="NCBI Taxonomy" id="2014292"/>
    <lineage>
        <taxon>Bacteria</taxon>
        <taxon>Candidatus Ratteibacteria</taxon>
    </lineage>
</organism>
<protein>
    <submittedName>
        <fullName evidence="2">YraN family protein</fullName>
    </submittedName>
</protein>
<reference evidence="2 3" key="1">
    <citation type="submission" date="2017-09" db="EMBL/GenBank/DDBJ databases">
        <title>Depth-based differentiation of microbial function through sediment-hosted aquifers and enrichment of novel symbionts in the deep terrestrial subsurface.</title>
        <authorList>
            <person name="Probst A.J."/>
            <person name="Ladd B."/>
            <person name="Jarett J.K."/>
            <person name="Geller-Mcgrath D.E."/>
            <person name="Sieber C.M."/>
            <person name="Emerson J.B."/>
            <person name="Anantharaman K."/>
            <person name="Thomas B.C."/>
            <person name="Malmstrom R."/>
            <person name="Stieglmeier M."/>
            <person name="Klingl A."/>
            <person name="Woyke T."/>
            <person name="Ryan C.M."/>
            <person name="Banfield J.F."/>
        </authorList>
    </citation>
    <scope>NUCLEOTIDE SEQUENCE [LARGE SCALE GENOMIC DNA]</scope>
    <source>
        <strain evidence="2">CG23_combo_of_CG06-09_8_20_14_all_48_7</strain>
    </source>
</reference>
<dbReference type="AlphaFoldDB" id="A0A2G9Y8S8"/>